<dbReference type="AlphaFoldDB" id="A0A554X180"/>
<dbReference type="STRING" id="307486.GCA_000807215_02328"/>
<evidence type="ECO:0000313" key="2">
    <source>
        <dbReference type="Proteomes" id="UP000317763"/>
    </source>
</evidence>
<name>A0A554X180_9BURK</name>
<accession>A0A554X180</accession>
<organism evidence="1 2">
    <name type="scientific">Tepidimonas taiwanensis</name>
    <dbReference type="NCBI Taxonomy" id="307486"/>
    <lineage>
        <taxon>Bacteria</taxon>
        <taxon>Pseudomonadati</taxon>
        <taxon>Pseudomonadota</taxon>
        <taxon>Betaproteobacteria</taxon>
        <taxon>Burkholderiales</taxon>
        <taxon>Tepidimonas</taxon>
    </lineage>
</organism>
<evidence type="ECO:0000313" key="1">
    <source>
        <dbReference type="EMBL" id="TSE29599.1"/>
    </source>
</evidence>
<dbReference type="RefSeq" id="WP_161936841.1">
    <property type="nucleotide sequence ID" value="NZ_KN714330.1"/>
</dbReference>
<reference evidence="1 2" key="1">
    <citation type="submission" date="2019-07" db="EMBL/GenBank/DDBJ databases">
        <title>Tepidimonas taiwanensis I1-1 draft genome.</title>
        <authorList>
            <person name="Da Costa M.S."/>
            <person name="Froufe H.J.C."/>
            <person name="Egas C."/>
            <person name="Albuquerque L."/>
        </authorList>
    </citation>
    <scope>NUCLEOTIDE SEQUENCE [LARGE SCALE GENOMIC DNA]</scope>
    <source>
        <strain evidence="1 2">I1-1</strain>
    </source>
</reference>
<dbReference type="Proteomes" id="UP000317763">
    <property type="component" value="Unassembled WGS sequence"/>
</dbReference>
<dbReference type="EMBL" id="VJOM01000032">
    <property type="protein sequence ID" value="TSE29599.1"/>
    <property type="molecule type" value="Genomic_DNA"/>
</dbReference>
<comment type="caution">
    <text evidence="1">The sequence shown here is derived from an EMBL/GenBank/DDBJ whole genome shotgun (WGS) entry which is preliminary data.</text>
</comment>
<proteinExistence type="predicted"/>
<gene>
    <name evidence="1" type="ORF">Ttaiw_02227</name>
</gene>
<sequence length="38" mass="4696">MHTRRVEFRGYRRDDGLRDIVRRYPLFFRPRATQESAA</sequence>
<protein>
    <submittedName>
        <fullName evidence="1">Uncharacterized protein</fullName>
    </submittedName>
</protein>
<keyword evidence="2" id="KW-1185">Reference proteome</keyword>